<dbReference type="Gene3D" id="3.60.70.12">
    <property type="entry name" value="L-amino peptidase D-ALA esterase/amidase"/>
    <property type="match status" value="1"/>
</dbReference>
<feature type="chain" id="PRO_5023386943" description="Arginine biosynthesis bifunctional protein ArgJ alpha chain" evidence="8">
    <location>
        <begin position="1"/>
        <end position="182"/>
    </location>
</feature>
<name>A0A2H0Y0H3_UNCSA</name>
<dbReference type="HAMAP" id="MF_01106">
    <property type="entry name" value="ArgJ"/>
    <property type="match status" value="1"/>
</dbReference>
<comment type="similarity">
    <text evidence="1 8">Belongs to the ArgJ family.</text>
</comment>
<dbReference type="InterPro" id="IPR042195">
    <property type="entry name" value="ArgJ_beta_C"/>
</dbReference>
<comment type="catalytic activity">
    <reaction evidence="8">
        <text>N(2)-acetyl-L-ornithine + L-glutamate = N-acetyl-L-glutamate + L-ornithine</text>
        <dbReference type="Rhea" id="RHEA:15349"/>
        <dbReference type="ChEBI" id="CHEBI:29985"/>
        <dbReference type="ChEBI" id="CHEBI:44337"/>
        <dbReference type="ChEBI" id="CHEBI:46911"/>
        <dbReference type="ChEBI" id="CHEBI:57805"/>
        <dbReference type="EC" id="2.3.1.35"/>
    </reaction>
</comment>
<feature type="site" description="Cleavage; by autolysis" evidence="8">
    <location>
        <begin position="182"/>
        <end position="183"/>
    </location>
</feature>
<dbReference type="NCBIfam" id="NF003802">
    <property type="entry name" value="PRK05388.1"/>
    <property type="match status" value="1"/>
</dbReference>
<feature type="binding site" evidence="8">
    <location>
        <position position="263"/>
    </location>
    <ligand>
        <name>substrate</name>
    </ligand>
</feature>
<dbReference type="EC" id="2.3.1.35" evidence="8"/>
<evidence type="ECO:0000313" key="10">
    <source>
        <dbReference type="Proteomes" id="UP000231343"/>
    </source>
</evidence>
<evidence type="ECO:0000256" key="2">
    <source>
        <dbReference type="ARBA" id="ARBA00011475"/>
    </source>
</evidence>
<dbReference type="Gene3D" id="3.10.20.340">
    <property type="entry name" value="ArgJ beta chain, C-terminal domain"/>
    <property type="match status" value="2"/>
</dbReference>
<evidence type="ECO:0000256" key="5">
    <source>
        <dbReference type="ARBA" id="ARBA00022679"/>
    </source>
</evidence>
<dbReference type="FunFam" id="3.60.70.12:FF:000001">
    <property type="entry name" value="Arginine biosynthesis bifunctional protein ArgJ, chloroplastic"/>
    <property type="match status" value="1"/>
</dbReference>
<feature type="binding site" evidence="8">
    <location>
        <position position="172"/>
    </location>
    <ligand>
        <name>substrate</name>
    </ligand>
</feature>
<dbReference type="GO" id="GO:0004042">
    <property type="term" value="F:L-glutamate N-acetyltransferase activity"/>
    <property type="evidence" value="ECO:0007669"/>
    <property type="project" value="UniProtKB-UniRule"/>
</dbReference>
<gene>
    <name evidence="8" type="primary">argJ</name>
    <name evidence="9" type="ORF">COT42_02145</name>
</gene>
<evidence type="ECO:0000256" key="1">
    <source>
        <dbReference type="ARBA" id="ARBA00006774"/>
    </source>
</evidence>
<evidence type="ECO:0000256" key="3">
    <source>
        <dbReference type="ARBA" id="ARBA00022571"/>
    </source>
</evidence>
<comment type="subcellular location">
    <subcellularLocation>
        <location evidence="8">Cytoplasm</location>
    </subcellularLocation>
</comment>
<dbReference type="PANTHER" id="PTHR23100">
    <property type="entry name" value="ARGININE BIOSYNTHESIS BIFUNCTIONAL PROTEIN ARGJ"/>
    <property type="match status" value="1"/>
</dbReference>
<dbReference type="Pfam" id="PF01960">
    <property type="entry name" value="ArgJ"/>
    <property type="match status" value="1"/>
</dbReference>
<reference evidence="9 10" key="1">
    <citation type="submission" date="2017-09" db="EMBL/GenBank/DDBJ databases">
        <title>Depth-based differentiation of microbial function through sediment-hosted aquifers and enrichment of novel symbionts in the deep terrestrial subsurface.</title>
        <authorList>
            <person name="Probst A.J."/>
            <person name="Ladd B."/>
            <person name="Jarett J.K."/>
            <person name="Geller-Mcgrath D.E."/>
            <person name="Sieber C.M."/>
            <person name="Emerson J.B."/>
            <person name="Anantharaman K."/>
            <person name="Thomas B.C."/>
            <person name="Malmstrom R."/>
            <person name="Stieglmeier M."/>
            <person name="Klingl A."/>
            <person name="Woyke T."/>
            <person name="Ryan C.M."/>
            <person name="Banfield J.F."/>
        </authorList>
    </citation>
    <scope>NUCLEOTIDE SEQUENCE [LARGE SCALE GENOMIC DNA]</scope>
    <source>
        <strain evidence="9">CG08_land_8_20_14_0_20_45_16</strain>
    </source>
</reference>
<dbReference type="SUPFAM" id="SSF56266">
    <property type="entry name" value="DmpA/ArgJ-like"/>
    <property type="match status" value="1"/>
</dbReference>
<organism evidence="9 10">
    <name type="scientific">Candidatus Saganbacteria bacterium CG08_land_8_20_14_0_20_45_16</name>
    <dbReference type="NCBI Taxonomy" id="2014293"/>
    <lineage>
        <taxon>Bacteria</taxon>
        <taxon>Bacillati</taxon>
        <taxon>Saganbacteria</taxon>
    </lineage>
</organism>
<dbReference type="GO" id="GO:0006526">
    <property type="term" value="P:L-arginine biosynthetic process"/>
    <property type="evidence" value="ECO:0007669"/>
    <property type="project" value="UniProtKB-UniRule"/>
</dbReference>
<evidence type="ECO:0000256" key="7">
    <source>
        <dbReference type="ARBA" id="ARBA00023315"/>
    </source>
</evidence>
<dbReference type="GO" id="GO:0006592">
    <property type="term" value="P:ornithine biosynthetic process"/>
    <property type="evidence" value="ECO:0007669"/>
    <property type="project" value="TreeGrafter"/>
</dbReference>
<dbReference type="InterPro" id="IPR016117">
    <property type="entry name" value="ArgJ-like_dom_sf"/>
</dbReference>
<comment type="subunit">
    <text evidence="2 8">Heterotetramer of two alpha and two beta chains.</text>
</comment>
<dbReference type="PANTHER" id="PTHR23100:SF0">
    <property type="entry name" value="ARGININE BIOSYNTHESIS BIFUNCTIONAL PROTEIN ARGJ, MITOCHONDRIAL"/>
    <property type="match status" value="1"/>
</dbReference>
<keyword evidence="6 8" id="KW-0068">Autocatalytic cleavage</keyword>
<evidence type="ECO:0000256" key="8">
    <source>
        <dbReference type="HAMAP-Rule" id="MF_01106"/>
    </source>
</evidence>
<dbReference type="Proteomes" id="UP000231343">
    <property type="component" value="Unassembled WGS sequence"/>
</dbReference>
<comment type="catalytic activity">
    <reaction evidence="8">
        <text>L-glutamate + acetyl-CoA = N-acetyl-L-glutamate + CoA + H(+)</text>
        <dbReference type="Rhea" id="RHEA:24292"/>
        <dbReference type="ChEBI" id="CHEBI:15378"/>
        <dbReference type="ChEBI" id="CHEBI:29985"/>
        <dbReference type="ChEBI" id="CHEBI:44337"/>
        <dbReference type="ChEBI" id="CHEBI:57287"/>
        <dbReference type="ChEBI" id="CHEBI:57288"/>
        <dbReference type="EC" id="2.3.1.1"/>
    </reaction>
</comment>
<keyword evidence="5 8" id="KW-0808">Transferase</keyword>
<comment type="caution">
    <text evidence="9">The sequence shown here is derived from an EMBL/GenBank/DDBJ whole genome shotgun (WGS) entry which is preliminary data.</text>
</comment>
<proteinExistence type="inferred from homology"/>
<feature type="site" description="Involved in the stabilization of negative charge on the oxyanion by the formation of the oxyanion hole" evidence="8">
    <location>
        <position position="113"/>
    </location>
</feature>
<feature type="binding site" evidence="8">
    <location>
        <position position="183"/>
    </location>
    <ligand>
        <name>substrate</name>
    </ligand>
</feature>
<keyword evidence="8" id="KW-0511">Multifunctional enzyme</keyword>
<feature type="binding site" evidence="8">
    <location>
        <position position="369"/>
    </location>
    <ligand>
        <name>substrate</name>
    </ligand>
</feature>
<evidence type="ECO:0000313" key="9">
    <source>
        <dbReference type="EMBL" id="PIS30910.1"/>
    </source>
</evidence>
<feature type="binding site" evidence="8">
    <location>
        <position position="150"/>
    </location>
    <ligand>
        <name>substrate</name>
    </ligand>
</feature>
<keyword evidence="3 8" id="KW-0055">Arginine biosynthesis</keyword>
<protein>
    <recommendedName>
        <fullName evidence="8">Arginine biosynthesis bifunctional protein ArgJ</fullName>
    </recommendedName>
    <domain>
        <recommendedName>
            <fullName evidence="8">Glutamate N-acetyltransferase</fullName>
            <ecNumber evidence="8">2.3.1.35</ecNumber>
        </recommendedName>
        <alternativeName>
            <fullName evidence="8">Ornithine acetyltransferase</fullName>
            <shortName evidence="8">OATase</shortName>
        </alternativeName>
        <alternativeName>
            <fullName evidence="8">Ornithine transacetylase</fullName>
        </alternativeName>
    </domain>
    <domain>
        <recommendedName>
            <fullName evidence="8">Amino-acid acetyltransferase</fullName>
            <ecNumber evidence="8">2.3.1.1</ecNumber>
        </recommendedName>
        <alternativeName>
            <fullName evidence="8">N-acetylglutamate synthase</fullName>
            <shortName evidence="8">AGSase</shortName>
        </alternativeName>
    </domain>
    <component>
        <recommendedName>
            <fullName evidence="8">Arginine biosynthesis bifunctional protein ArgJ alpha chain</fullName>
        </recommendedName>
    </component>
    <component>
        <recommendedName>
            <fullName evidence="8">Arginine biosynthesis bifunctional protein ArgJ beta chain</fullName>
        </recommendedName>
    </component>
</protein>
<evidence type="ECO:0000256" key="4">
    <source>
        <dbReference type="ARBA" id="ARBA00022605"/>
    </source>
</evidence>
<feature type="chain" id="PRO_5023386944" description="Arginine biosynthesis bifunctional protein ArgJ beta chain" evidence="8">
    <location>
        <begin position="183"/>
        <end position="369"/>
    </location>
</feature>
<comment type="pathway">
    <text evidence="8">Amino-acid biosynthesis; L-arginine biosynthesis; N(2)-acetyl-L-ornithine from L-glutamate: step 1/4.</text>
</comment>
<dbReference type="UniPathway" id="UPA00068">
    <property type="reaction ID" value="UER00106"/>
</dbReference>
<dbReference type="CDD" id="cd02152">
    <property type="entry name" value="OAT"/>
    <property type="match status" value="1"/>
</dbReference>
<dbReference type="EMBL" id="PEYM01000044">
    <property type="protein sequence ID" value="PIS30910.1"/>
    <property type="molecule type" value="Genomic_DNA"/>
</dbReference>
<feature type="binding site" evidence="8">
    <location>
        <position position="364"/>
    </location>
    <ligand>
        <name>substrate</name>
    </ligand>
</feature>
<dbReference type="GO" id="GO:0004358">
    <property type="term" value="F:L-glutamate N-acetyltransferase activity, acting on acetyl-L-ornithine as donor"/>
    <property type="evidence" value="ECO:0007669"/>
    <property type="project" value="UniProtKB-UniRule"/>
</dbReference>
<feature type="active site" description="Nucleophile" evidence="8">
    <location>
        <position position="183"/>
    </location>
</feature>
<dbReference type="InterPro" id="IPR002813">
    <property type="entry name" value="Arg_biosynth_ArgJ"/>
</dbReference>
<comment type="pathway">
    <text evidence="8">Amino-acid biosynthesis; L-arginine biosynthesis; L-ornithine and N-acetyl-L-glutamate from L-glutamate and N(2)-acetyl-L-ornithine (cyclic): step 1/1.</text>
</comment>
<keyword evidence="8" id="KW-0963">Cytoplasm</keyword>
<dbReference type="NCBIfam" id="TIGR00120">
    <property type="entry name" value="ArgJ"/>
    <property type="match status" value="1"/>
</dbReference>
<dbReference type="GO" id="GO:0005737">
    <property type="term" value="C:cytoplasm"/>
    <property type="evidence" value="ECO:0007669"/>
    <property type="project" value="UniProtKB-SubCell"/>
</dbReference>
<dbReference type="EC" id="2.3.1.1" evidence="8"/>
<feature type="site" description="Involved in the stabilization of negative charge on the oxyanion by the formation of the oxyanion hole" evidence="8">
    <location>
        <position position="114"/>
    </location>
</feature>
<dbReference type="AlphaFoldDB" id="A0A2H0Y0H3"/>
<accession>A0A2H0Y0H3</accession>
<keyword evidence="7 8" id="KW-0012">Acyltransferase</keyword>
<keyword evidence="4 8" id="KW-0028">Amino-acid biosynthesis</keyword>
<evidence type="ECO:0000256" key="6">
    <source>
        <dbReference type="ARBA" id="ARBA00022813"/>
    </source>
</evidence>
<sequence>MLKTKGGITAPQGFEAAGIAAGLKKSKKPDLALIFSKVPAVCAATFTTNQVKAAPILVCQKQVKAGKAQAIIINSGNANCWTGAKGEADAWAMVFETAKALNIPAANVLVCSTGVIGKLMPMNKVKAGIKKIVPSLSTSGNKQVIQAILTTDKRPKEIAIKVGGVTIGGIAKGSGMIAPGMATMLAFITTDAKIAGWRLQWMLSEIVAETFNMVSVDNCMSTNDTVIVLANGQSRSWVSEKELREGLRYVCEYLAKEIARDGEGATKLLTVKVSEARNYKEAREAVKALVNSFLLKAAVYGKDKNTGRILQAIGATKVRVDWPKFKYDWQIGKAEDIIAVSLAAGKASAIGWGCDLTEGYVKINARYHT</sequence>
<comment type="function">
    <text evidence="8">Catalyzes two activities which are involved in the cyclic version of arginine biosynthesis: the synthesis of N-acetylglutamate from glutamate and acetyl-CoA as the acetyl donor, and of ornithine by transacetylation between N(2)-acetylornithine and glutamate.</text>
</comment>